<feature type="chain" id="PRO_5037527351" description="Tetratricopeptide repeat protein" evidence="4">
    <location>
        <begin position="25"/>
        <end position="494"/>
    </location>
</feature>
<dbReference type="Gene3D" id="1.25.40.10">
    <property type="entry name" value="Tetratricopeptide repeat domain"/>
    <property type="match status" value="2"/>
</dbReference>
<dbReference type="PANTHER" id="PTHR44943">
    <property type="entry name" value="CELLULOSE SYNTHASE OPERON PROTEIN C"/>
    <property type="match status" value="1"/>
</dbReference>
<dbReference type="Proteomes" id="UP000704068">
    <property type="component" value="Unassembled WGS sequence"/>
</dbReference>
<organism evidence="5 6">
    <name type="scientific">Alloprevotella tannerae</name>
    <dbReference type="NCBI Taxonomy" id="76122"/>
    <lineage>
        <taxon>Bacteria</taxon>
        <taxon>Pseudomonadati</taxon>
        <taxon>Bacteroidota</taxon>
        <taxon>Bacteroidia</taxon>
        <taxon>Bacteroidales</taxon>
        <taxon>Prevotellaceae</taxon>
        <taxon>Alloprevotella</taxon>
    </lineage>
</organism>
<name>A0A929RVK1_9BACT</name>
<evidence type="ECO:0000313" key="5">
    <source>
        <dbReference type="EMBL" id="MBF0970052.1"/>
    </source>
</evidence>
<protein>
    <recommendedName>
        <fullName evidence="7">Tetratricopeptide repeat protein</fullName>
    </recommendedName>
</protein>
<feature type="repeat" description="TPR" evidence="3">
    <location>
        <begin position="319"/>
        <end position="352"/>
    </location>
</feature>
<evidence type="ECO:0000256" key="4">
    <source>
        <dbReference type="SAM" id="SignalP"/>
    </source>
</evidence>
<dbReference type="InterPro" id="IPR011990">
    <property type="entry name" value="TPR-like_helical_dom_sf"/>
</dbReference>
<evidence type="ECO:0000256" key="3">
    <source>
        <dbReference type="PROSITE-ProRule" id="PRU00339"/>
    </source>
</evidence>
<keyword evidence="2 3" id="KW-0802">TPR repeat</keyword>
<dbReference type="InterPro" id="IPR051685">
    <property type="entry name" value="Ycf3/AcsC/BcsC/TPR_MFPF"/>
</dbReference>
<dbReference type="PANTHER" id="PTHR44943:SF4">
    <property type="entry name" value="TPR REPEAT-CONTAINING PROTEIN MJ0798"/>
    <property type="match status" value="1"/>
</dbReference>
<accession>A0A929RVK1</accession>
<comment type="caution">
    <text evidence="5">The sequence shown here is derived from an EMBL/GenBank/DDBJ whole genome shotgun (WGS) entry which is preliminary data.</text>
</comment>
<dbReference type="Pfam" id="PF13432">
    <property type="entry name" value="TPR_16"/>
    <property type="match status" value="1"/>
</dbReference>
<dbReference type="AlphaFoldDB" id="A0A929RVK1"/>
<evidence type="ECO:0000256" key="2">
    <source>
        <dbReference type="ARBA" id="ARBA00022803"/>
    </source>
</evidence>
<dbReference type="RefSeq" id="WP_303763251.1">
    <property type="nucleotide sequence ID" value="NZ_JABZGR010000006.1"/>
</dbReference>
<evidence type="ECO:0000313" key="6">
    <source>
        <dbReference type="Proteomes" id="UP000704068"/>
    </source>
</evidence>
<evidence type="ECO:0008006" key="7">
    <source>
        <dbReference type="Google" id="ProtNLM"/>
    </source>
</evidence>
<feature type="signal peptide" evidence="4">
    <location>
        <begin position="1"/>
        <end position="24"/>
    </location>
</feature>
<dbReference type="SUPFAM" id="SSF48452">
    <property type="entry name" value="TPR-like"/>
    <property type="match status" value="2"/>
</dbReference>
<dbReference type="EMBL" id="JABZGR010000006">
    <property type="protein sequence ID" value="MBF0970052.1"/>
    <property type="molecule type" value="Genomic_DNA"/>
</dbReference>
<keyword evidence="1" id="KW-0677">Repeat</keyword>
<proteinExistence type="predicted"/>
<dbReference type="PROSITE" id="PS50005">
    <property type="entry name" value="TPR"/>
    <property type="match status" value="1"/>
</dbReference>
<keyword evidence="4" id="KW-0732">Signal</keyword>
<dbReference type="InterPro" id="IPR019734">
    <property type="entry name" value="TPR_rpt"/>
</dbReference>
<gene>
    <name evidence="5" type="ORF">HXK21_03275</name>
</gene>
<sequence length="494" mass="56019">MKQKLLYTFALAAMLLFGAGAAKAQNDKGYEAKPLSGENAAMAQQVMEQQLEQPDKAYAVFLKMFKKIKNDKDELIDVGDFFLNKRVFPLAKKCADQLYTIAPTYIPGLMFEGRVALLRHDYGNAGMRFDEVLRIDSTNISALKQNAHVYKNVNPAVAVEALERIQKIEPDNYSVQKELGDINYNLDKYKAAVKNYKAFFAAVPQDTDHIYQTTVENYVNSLYSTADFFKLADVSRQYQTMFPKSIALKRMAFFADVNNEETEKAKESIKYLTEKMFPDSFYIYLDYEYAGTFTADQLNDVPTAISYYEQALALDPSKATGYKDVANLYSRNKQSEKAIERFNKYLSLAGDKVDSRDNLRLGEIYARASQDETISADKRNEYFDKAVSLFEQFNNAETEQYQSALMLARMFAGKGDIKSAEAGKARTYFEEVLKRCGTSDDVKSVRIQALSYLVSYFIQNDMNAEARKVTTELLSVDPTNDLGKRASSFLNSAK</sequence>
<reference evidence="5" key="1">
    <citation type="submission" date="2020-04" db="EMBL/GenBank/DDBJ databases">
        <title>Deep metagenomics examines the oral microbiome during advanced dental caries in children, revealing novel taxa and co-occurrences with host molecules.</title>
        <authorList>
            <person name="Baker J.L."/>
            <person name="Morton J.T."/>
            <person name="Dinis M."/>
            <person name="Alvarez R."/>
            <person name="Tran N.C."/>
            <person name="Knight R."/>
            <person name="Edlund A."/>
        </authorList>
    </citation>
    <scope>NUCLEOTIDE SEQUENCE</scope>
    <source>
        <strain evidence="5">JCVI_34_bin.1</strain>
    </source>
</reference>
<evidence type="ECO:0000256" key="1">
    <source>
        <dbReference type="ARBA" id="ARBA00022737"/>
    </source>
</evidence>